<evidence type="ECO:0000313" key="2">
    <source>
        <dbReference type="Proteomes" id="UP000036277"/>
    </source>
</evidence>
<organism evidence="1 2">
    <name type="scientific">Xenorhabdus khoisanae</name>
    <dbReference type="NCBI Taxonomy" id="880157"/>
    <lineage>
        <taxon>Bacteria</taxon>
        <taxon>Pseudomonadati</taxon>
        <taxon>Pseudomonadota</taxon>
        <taxon>Gammaproteobacteria</taxon>
        <taxon>Enterobacterales</taxon>
        <taxon>Morganellaceae</taxon>
        <taxon>Xenorhabdus</taxon>
    </lineage>
</organism>
<protein>
    <submittedName>
        <fullName evidence="1">Baseplate protein</fullName>
    </submittedName>
</protein>
<keyword evidence="2" id="KW-1185">Reference proteome</keyword>
<proteinExistence type="predicted"/>
<dbReference type="RefSeq" id="WP_047961751.1">
    <property type="nucleotide sequence ID" value="NZ_CAWMBG010000013.1"/>
</dbReference>
<dbReference type="PATRIC" id="fig|880157.4.peg.472"/>
<dbReference type="EMBL" id="LFCV01000013">
    <property type="protein sequence ID" value="KMJ46669.1"/>
    <property type="molecule type" value="Genomic_DNA"/>
</dbReference>
<dbReference type="Proteomes" id="UP000036277">
    <property type="component" value="Unassembled WGS sequence"/>
</dbReference>
<reference evidence="1 2" key="1">
    <citation type="submission" date="2015-06" db="EMBL/GenBank/DDBJ databases">
        <title>Draft Whole-Genome Sequence of the Entomopathogenic Bacterium Xenorhabdus khoisanae.</title>
        <authorList>
            <person name="Naidoo S."/>
            <person name="Featherston J."/>
            <person name="Gray V.M."/>
        </authorList>
    </citation>
    <scope>NUCLEOTIDE SEQUENCE [LARGE SCALE GENOMIC DNA]</scope>
    <source>
        <strain evidence="1 2">MCB</strain>
    </source>
</reference>
<gene>
    <name evidence="1" type="ORF">AB204_02265</name>
</gene>
<name>A0A0J5FWU4_9GAMM</name>
<accession>A0A0J5FWU4</accession>
<comment type="caution">
    <text evidence="1">The sequence shown here is derived from an EMBL/GenBank/DDBJ whole genome shotgun (WGS) entry which is preliminary data.</text>
</comment>
<sequence>MSEYSRLDDRCITDPIIRAYLHREIIAQSQLYDHASNISYTIKPDEEFRADLVAYRVYKNSVLRWVVRLVAGHESELEPLPIGDNLSLPSAAWIRDRIRHYADTPEVTND</sequence>
<dbReference type="OrthoDB" id="6636616at2"/>
<evidence type="ECO:0000313" key="1">
    <source>
        <dbReference type="EMBL" id="KMJ46669.1"/>
    </source>
</evidence>
<dbReference type="AlphaFoldDB" id="A0A0J5FWU4"/>